<dbReference type="InterPro" id="IPR043926">
    <property type="entry name" value="ABCG_dom"/>
</dbReference>
<protein>
    <recommendedName>
        <fullName evidence="9">Protein white</fullName>
    </recommendedName>
</protein>
<dbReference type="FunFam" id="3.40.50.300:FF:001480">
    <property type="entry name" value="ABC transporter"/>
    <property type="match status" value="1"/>
</dbReference>
<dbReference type="Proteomes" id="UP000054359">
    <property type="component" value="Unassembled WGS sequence"/>
</dbReference>
<dbReference type="SMART" id="SM00382">
    <property type="entry name" value="AAA"/>
    <property type="match status" value="1"/>
</dbReference>
<reference evidence="11 12" key="1">
    <citation type="submission" date="2013-11" db="EMBL/GenBank/DDBJ databases">
        <title>Genome sequencing of Stegodyphus mimosarum.</title>
        <authorList>
            <person name="Bechsgaard J."/>
        </authorList>
    </citation>
    <scope>NUCLEOTIDE SEQUENCE [LARGE SCALE GENOMIC DNA]</scope>
</reference>
<proteinExistence type="inferred from homology"/>
<dbReference type="STRING" id="407821.A0A087TK46"/>
<evidence type="ECO:0000256" key="3">
    <source>
        <dbReference type="ARBA" id="ARBA00022448"/>
    </source>
</evidence>
<dbReference type="GO" id="GO:0005886">
    <property type="term" value="C:plasma membrane"/>
    <property type="evidence" value="ECO:0007669"/>
    <property type="project" value="TreeGrafter"/>
</dbReference>
<dbReference type="Pfam" id="PF00005">
    <property type="entry name" value="ABC_tran"/>
    <property type="match status" value="1"/>
</dbReference>
<dbReference type="Gene3D" id="3.40.50.300">
    <property type="entry name" value="P-loop containing nucleotide triphosphate hydrolases"/>
    <property type="match status" value="1"/>
</dbReference>
<comment type="similarity">
    <text evidence="2">Belongs to the ABC transporter superfamily. ABCG family. Eye pigment precursor importer (TC 3.A.1.204) subfamily.</text>
</comment>
<evidence type="ECO:0000256" key="8">
    <source>
        <dbReference type="ARBA" id="ARBA00023136"/>
    </source>
</evidence>
<feature type="non-terminal residue" evidence="11">
    <location>
        <position position="311"/>
    </location>
</feature>
<dbReference type="GO" id="GO:0030659">
    <property type="term" value="C:cytoplasmic vesicle membrane"/>
    <property type="evidence" value="ECO:0007669"/>
    <property type="project" value="TreeGrafter"/>
</dbReference>
<dbReference type="PANTHER" id="PTHR48041:SF129">
    <property type="entry name" value="PROTEIN WHITE"/>
    <property type="match status" value="1"/>
</dbReference>
<evidence type="ECO:0000256" key="5">
    <source>
        <dbReference type="ARBA" id="ARBA00022741"/>
    </source>
</evidence>
<keyword evidence="4" id="KW-0812">Transmembrane</keyword>
<dbReference type="SUPFAM" id="SSF52540">
    <property type="entry name" value="P-loop containing nucleoside triphosphate hydrolases"/>
    <property type="match status" value="1"/>
</dbReference>
<organism evidence="11 12">
    <name type="scientific">Stegodyphus mimosarum</name>
    <name type="common">African social velvet spider</name>
    <dbReference type="NCBI Taxonomy" id="407821"/>
    <lineage>
        <taxon>Eukaryota</taxon>
        <taxon>Metazoa</taxon>
        <taxon>Ecdysozoa</taxon>
        <taxon>Arthropoda</taxon>
        <taxon>Chelicerata</taxon>
        <taxon>Arachnida</taxon>
        <taxon>Araneae</taxon>
        <taxon>Araneomorphae</taxon>
        <taxon>Entelegynae</taxon>
        <taxon>Eresoidea</taxon>
        <taxon>Eresidae</taxon>
        <taxon>Stegodyphus</taxon>
    </lineage>
</organism>
<dbReference type="GO" id="GO:0016887">
    <property type="term" value="F:ATP hydrolysis activity"/>
    <property type="evidence" value="ECO:0007669"/>
    <property type="project" value="InterPro"/>
</dbReference>
<dbReference type="AlphaFoldDB" id="A0A087TK46"/>
<dbReference type="PANTHER" id="PTHR48041">
    <property type="entry name" value="ABC TRANSPORTER G FAMILY MEMBER 28"/>
    <property type="match status" value="1"/>
</dbReference>
<keyword evidence="3" id="KW-0813">Transport</keyword>
<keyword evidence="12" id="KW-1185">Reference proteome</keyword>
<dbReference type="OMA" id="GRDTMAY"/>
<evidence type="ECO:0000313" key="11">
    <source>
        <dbReference type="EMBL" id="KFM65485.1"/>
    </source>
</evidence>
<keyword evidence="8" id="KW-0472">Membrane</keyword>
<dbReference type="Pfam" id="PF19055">
    <property type="entry name" value="ABC2_membrane_7"/>
    <property type="match status" value="1"/>
</dbReference>
<evidence type="ECO:0000256" key="2">
    <source>
        <dbReference type="ARBA" id="ARBA00005814"/>
    </source>
</evidence>
<evidence type="ECO:0000256" key="1">
    <source>
        <dbReference type="ARBA" id="ARBA00004141"/>
    </source>
</evidence>
<dbReference type="PROSITE" id="PS50893">
    <property type="entry name" value="ABC_TRANSPORTER_2"/>
    <property type="match status" value="1"/>
</dbReference>
<dbReference type="InterPro" id="IPR003593">
    <property type="entry name" value="AAA+_ATPase"/>
</dbReference>
<name>A0A087TK46_STEMI</name>
<gene>
    <name evidence="11" type="ORF">X975_16146</name>
</gene>
<evidence type="ECO:0000256" key="7">
    <source>
        <dbReference type="ARBA" id="ARBA00022989"/>
    </source>
</evidence>
<dbReference type="GO" id="GO:0005524">
    <property type="term" value="F:ATP binding"/>
    <property type="evidence" value="ECO:0007669"/>
    <property type="project" value="UniProtKB-KW"/>
</dbReference>
<dbReference type="EMBL" id="KK115589">
    <property type="protein sequence ID" value="KFM65485.1"/>
    <property type="molecule type" value="Genomic_DNA"/>
</dbReference>
<dbReference type="InterPro" id="IPR017871">
    <property type="entry name" value="ABC_transporter-like_CS"/>
</dbReference>
<dbReference type="InterPro" id="IPR050352">
    <property type="entry name" value="ABCG_transporters"/>
</dbReference>
<evidence type="ECO:0000256" key="9">
    <source>
        <dbReference type="ARBA" id="ARBA00039188"/>
    </source>
</evidence>
<feature type="domain" description="ABC transporter" evidence="10">
    <location>
        <begin position="61"/>
        <end position="307"/>
    </location>
</feature>
<sequence length="311" mass="34516">MINFKGSEDKQSLTDDFNKTSIPNYSAINNGDDPILQRVPSFDAANKVTLSWHNINVFVKPKKKSIFKFGNQYDVNQQKQLLNDVSGQVKPGQLLAIMGASGAGKTTLLNVLTSRNLRRLTVDGEVLVNGENVGESMTRLSAYVQQDDLFIGTLTVKEHLVFQALLRMDKHLSYKERMRRVDEVILELGLRKCEDTMIGIAGKIKGISGGEAKRLAFAAEVLTNPALMFCDEPTSGLDSFMSQNIVSVLRDLAMGGRTIICTIHQPSSEVYEMFDNLLLLAEGRVAYMGDAKKALDFFERAGLRCPINYNP</sequence>
<keyword evidence="6" id="KW-0067">ATP-binding</keyword>
<dbReference type="PROSITE" id="PS00211">
    <property type="entry name" value="ABC_TRANSPORTER_1"/>
    <property type="match status" value="1"/>
</dbReference>
<evidence type="ECO:0000256" key="6">
    <source>
        <dbReference type="ARBA" id="ARBA00022840"/>
    </source>
</evidence>
<keyword evidence="5" id="KW-0547">Nucleotide-binding</keyword>
<evidence type="ECO:0000259" key="10">
    <source>
        <dbReference type="PROSITE" id="PS50893"/>
    </source>
</evidence>
<keyword evidence="7" id="KW-1133">Transmembrane helix</keyword>
<evidence type="ECO:0000256" key="4">
    <source>
        <dbReference type="ARBA" id="ARBA00022692"/>
    </source>
</evidence>
<dbReference type="CDD" id="cd03213">
    <property type="entry name" value="ABCG_EPDR"/>
    <property type="match status" value="1"/>
</dbReference>
<dbReference type="InterPro" id="IPR027417">
    <property type="entry name" value="P-loop_NTPase"/>
</dbReference>
<accession>A0A087TK46</accession>
<dbReference type="GO" id="GO:0140359">
    <property type="term" value="F:ABC-type transporter activity"/>
    <property type="evidence" value="ECO:0007669"/>
    <property type="project" value="InterPro"/>
</dbReference>
<dbReference type="InterPro" id="IPR003439">
    <property type="entry name" value="ABC_transporter-like_ATP-bd"/>
</dbReference>
<dbReference type="OrthoDB" id="6417573at2759"/>
<evidence type="ECO:0000313" key="12">
    <source>
        <dbReference type="Proteomes" id="UP000054359"/>
    </source>
</evidence>
<comment type="subcellular location">
    <subcellularLocation>
        <location evidence="1">Membrane</location>
        <topology evidence="1">Multi-pass membrane protein</topology>
    </subcellularLocation>
</comment>